<organism evidence="3 4">
    <name type="scientific">Enterococcus pallens ATCC BAA-351</name>
    <dbReference type="NCBI Taxonomy" id="1158607"/>
    <lineage>
        <taxon>Bacteria</taxon>
        <taxon>Bacillati</taxon>
        <taxon>Bacillota</taxon>
        <taxon>Bacilli</taxon>
        <taxon>Lactobacillales</taxon>
        <taxon>Enterococcaceae</taxon>
        <taxon>Enterococcus</taxon>
    </lineage>
</organism>
<dbReference type="PATRIC" id="fig|1158607.3.peg.1825"/>
<dbReference type="PANTHER" id="PTHR23151:SF90">
    <property type="entry name" value="DIHYDROLIPOYLLYSINE-RESIDUE ACETYLTRANSFERASE COMPONENT OF PYRUVATE DEHYDROGENASE COMPLEX, MITOCHONDRIAL-RELATED"/>
    <property type="match status" value="1"/>
</dbReference>
<dbReference type="PANTHER" id="PTHR23151">
    <property type="entry name" value="DIHYDROLIPOAMIDE ACETYL/SUCCINYL-TRANSFERASE-RELATED"/>
    <property type="match status" value="1"/>
</dbReference>
<gene>
    <name evidence="3" type="ORF">UAU_01860</name>
</gene>
<evidence type="ECO:0000313" key="4">
    <source>
        <dbReference type="Proteomes" id="UP000013782"/>
    </source>
</evidence>
<evidence type="ECO:0000256" key="1">
    <source>
        <dbReference type="ARBA" id="ARBA00022823"/>
    </source>
</evidence>
<dbReference type="GO" id="GO:0006086">
    <property type="term" value="P:pyruvate decarboxylation to acetyl-CoA"/>
    <property type="evidence" value="ECO:0007669"/>
    <property type="project" value="InterPro"/>
</dbReference>
<proteinExistence type="predicted"/>
<dbReference type="SUPFAM" id="SSF51230">
    <property type="entry name" value="Single hybrid motif"/>
    <property type="match status" value="1"/>
</dbReference>
<dbReference type="STRING" id="160454.RV10_GL004108"/>
<name>R2QID3_9ENTE</name>
<evidence type="ECO:0000259" key="2">
    <source>
        <dbReference type="PROSITE" id="PS50968"/>
    </source>
</evidence>
<dbReference type="InterPro" id="IPR045257">
    <property type="entry name" value="E2/Pdx1"/>
</dbReference>
<dbReference type="GO" id="GO:0045254">
    <property type="term" value="C:pyruvate dehydrogenase complex"/>
    <property type="evidence" value="ECO:0007669"/>
    <property type="project" value="InterPro"/>
</dbReference>
<dbReference type="RefSeq" id="WP_010756856.1">
    <property type="nucleotide sequence ID" value="NZ_ASWD01000006.1"/>
</dbReference>
<dbReference type="PROSITE" id="PS50968">
    <property type="entry name" value="BIOTINYL_LIPOYL"/>
    <property type="match status" value="1"/>
</dbReference>
<dbReference type="InterPro" id="IPR003016">
    <property type="entry name" value="2-oxoA_DH_lipoyl-BS"/>
</dbReference>
<dbReference type="AlphaFoldDB" id="R2QID3"/>
<evidence type="ECO:0000313" key="3">
    <source>
        <dbReference type="EMBL" id="EOH94938.1"/>
    </source>
</evidence>
<sequence length="80" mass="8924">MKKEVIMPKIGLDMDEGTILTWYKKVGDPVKKGEVLLEIETDKATTDVESAVDGTLVEIVEEEDETVDIGETIAWIEVDE</sequence>
<dbReference type="Gene3D" id="2.40.50.100">
    <property type="match status" value="1"/>
</dbReference>
<dbReference type="PROSITE" id="PS00189">
    <property type="entry name" value="LIPOYL"/>
    <property type="match status" value="1"/>
</dbReference>
<dbReference type="Proteomes" id="UP000013782">
    <property type="component" value="Unassembled WGS sequence"/>
</dbReference>
<feature type="domain" description="Lipoyl-binding" evidence="2">
    <location>
        <begin position="2"/>
        <end position="77"/>
    </location>
</feature>
<protein>
    <recommendedName>
        <fullName evidence="2">Lipoyl-binding domain-containing protein</fullName>
    </recommendedName>
</protein>
<accession>R2QID3</accession>
<dbReference type="eggNOG" id="COG0508">
    <property type="taxonomic scope" value="Bacteria"/>
</dbReference>
<comment type="caution">
    <text evidence="3">The sequence shown here is derived from an EMBL/GenBank/DDBJ whole genome shotgun (WGS) entry which is preliminary data.</text>
</comment>
<dbReference type="OrthoDB" id="9805770at2"/>
<dbReference type="Pfam" id="PF00364">
    <property type="entry name" value="Biotin_lipoyl"/>
    <property type="match status" value="1"/>
</dbReference>
<dbReference type="InterPro" id="IPR000089">
    <property type="entry name" value="Biotin_lipoyl"/>
</dbReference>
<reference evidence="3 4" key="1">
    <citation type="submission" date="2013-02" db="EMBL/GenBank/DDBJ databases">
        <title>The Genome Sequence of Enterococcus pallens BAA-351.</title>
        <authorList>
            <consortium name="The Broad Institute Genome Sequencing Platform"/>
            <consortium name="The Broad Institute Genome Sequencing Center for Infectious Disease"/>
            <person name="Earl A.M."/>
            <person name="Gilmore M.S."/>
            <person name="Lebreton F."/>
            <person name="Walker B."/>
            <person name="Young S.K."/>
            <person name="Zeng Q."/>
            <person name="Gargeya S."/>
            <person name="Fitzgerald M."/>
            <person name="Haas B."/>
            <person name="Abouelleil A."/>
            <person name="Alvarado L."/>
            <person name="Arachchi H.M."/>
            <person name="Berlin A.M."/>
            <person name="Chapman S.B."/>
            <person name="Dewar J."/>
            <person name="Goldberg J."/>
            <person name="Griggs A."/>
            <person name="Gujja S."/>
            <person name="Hansen M."/>
            <person name="Howarth C."/>
            <person name="Imamovic A."/>
            <person name="Larimer J."/>
            <person name="McCowan C."/>
            <person name="Murphy C."/>
            <person name="Neiman D."/>
            <person name="Pearson M."/>
            <person name="Priest M."/>
            <person name="Roberts A."/>
            <person name="Saif S."/>
            <person name="Shea T."/>
            <person name="Sisk P."/>
            <person name="Sykes S."/>
            <person name="Wortman J."/>
            <person name="Nusbaum C."/>
            <person name="Birren B."/>
        </authorList>
    </citation>
    <scope>NUCLEOTIDE SEQUENCE [LARGE SCALE GENOMIC DNA]</scope>
    <source>
        <strain evidence="3 4">ATCC BAA-351</strain>
    </source>
</reference>
<dbReference type="HOGENOM" id="CLU_016733_7_6_9"/>
<dbReference type="CDD" id="cd06849">
    <property type="entry name" value="lipoyl_domain"/>
    <property type="match status" value="1"/>
</dbReference>
<keyword evidence="1" id="KW-0450">Lipoyl</keyword>
<dbReference type="EMBL" id="AJAQ01000014">
    <property type="protein sequence ID" value="EOH94938.1"/>
    <property type="molecule type" value="Genomic_DNA"/>
</dbReference>
<dbReference type="InterPro" id="IPR011053">
    <property type="entry name" value="Single_hybrid_motif"/>
</dbReference>
<keyword evidence="4" id="KW-1185">Reference proteome</keyword>